<evidence type="ECO:0000256" key="3">
    <source>
        <dbReference type="SAM" id="Phobius"/>
    </source>
</evidence>
<dbReference type="AlphaFoldDB" id="A0A0H4QIL6"/>
<dbReference type="KEGG" id="lgn:ABM34_12470"/>
<dbReference type="Gene3D" id="3.30.700.10">
    <property type="entry name" value="Glycoprotein, Type 4 Pilin"/>
    <property type="match status" value="1"/>
</dbReference>
<dbReference type="PROSITE" id="PS00409">
    <property type="entry name" value="PROKAR_NTER_METHYL"/>
    <property type="match status" value="1"/>
</dbReference>
<evidence type="ECO:0000313" key="5">
    <source>
        <dbReference type="Proteomes" id="UP000036106"/>
    </source>
</evidence>
<reference evidence="5" key="1">
    <citation type="submission" date="2015-07" db="EMBL/GenBank/DDBJ databases">
        <title>Lactobacillus ginsenosidimutans/EMML 3141/ whole genome sequencing.</title>
        <authorList>
            <person name="Kim M.K."/>
            <person name="Im W.-T."/>
            <person name="Srinivasan S."/>
            <person name="Lee J.-J."/>
        </authorList>
    </citation>
    <scope>NUCLEOTIDE SEQUENCE [LARGE SCALE GENOMIC DNA]</scope>
    <source>
        <strain evidence="5">EMML 3041</strain>
    </source>
</reference>
<evidence type="ECO:0008006" key="6">
    <source>
        <dbReference type="Google" id="ProtNLM"/>
    </source>
</evidence>
<feature type="transmembrane region" description="Helical" evidence="3">
    <location>
        <begin position="12"/>
        <end position="33"/>
    </location>
</feature>
<proteinExistence type="predicted"/>
<keyword evidence="3" id="KW-1133">Transmembrane helix</keyword>
<protein>
    <recommendedName>
        <fullName evidence="6">Competence protein ComGC</fullName>
    </recommendedName>
</protein>
<organism evidence="4 5">
    <name type="scientific">Companilactobacillus ginsenosidimutans</name>
    <dbReference type="NCBI Taxonomy" id="1007676"/>
    <lineage>
        <taxon>Bacteria</taxon>
        <taxon>Bacillati</taxon>
        <taxon>Bacillota</taxon>
        <taxon>Bacilli</taxon>
        <taxon>Lactobacillales</taxon>
        <taxon>Lactobacillaceae</taxon>
        <taxon>Companilactobacillus</taxon>
    </lineage>
</organism>
<dbReference type="Proteomes" id="UP000036106">
    <property type="component" value="Chromosome"/>
</dbReference>
<dbReference type="EMBL" id="CP012034">
    <property type="protein sequence ID" value="AKP68269.1"/>
    <property type="molecule type" value="Genomic_DNA"/>
</dbReference>
<keyword evidence="5" id="KW-1185">Reference proteome</keyword>
<dbReference type="InterPro" id="IPR045584">
    <property type="entry name" value="Pilin-like"/>
</dbReference>
<evidence type="ECO:0000313" key="4">
    <source>
        <dbReference type="EMBL" id="AKP68269.1"/>
    </source>
</evidence>
<accession>A0A0H4QIL6</accession>
<keyword evidence="3" id="KW-0812">Transmembrane</keyword>
<dbReference type="GO" id="GO:0030420">
    <property type="term" value="P:establishment of competence for transformation"/>
    <property type="evidence" value="ECO:0007669"/>
    <property type="project" value="UniProtKB-KW"/>
</dbReference>
<dbReference type="PANTHER" id="PTHR30093">
    <property type="entry name" value="GENERAL SECRETION PATHWAY PROTEIN G"/>
    <property type="match status" value="1"/>
</dbReference>
<dbReference type="STRING" id="1007676.ABM34_12470"/>
<dbReference type="NCBIfam" id="TIGR02532">
    <property type="entry name" value="IV_pilin_GFxxxE"/>
    <property type="match status" value="1"/>
</dbReference>
<dbReference type="Pfam" id="PF07963">
    <property type="entry name" value="N_methyl"/>
    <property type="match status" value="1"/>
</dbReference>
<name>A0A0H4QIL6_9LACO</name>
<sequence length="106" mass="12114">MTKRKRKGFTLIEMVIVMFIISVLLMLVIPNVVEQRNNAEKHSADAFIRTVQTVVDMDSYGETPITTQSALLDKLTKDQKERFQKLNLIYDTTSRTVKVDSNGAKH</sequence>
<dbReference type="PANTHER" id="PTHR30093:SF2">
    <property type="entry name" value="TYPE II SECRETION SYSTEM PROTEIN H"/>
    <property type="match status" value="1"/>
</dbReference>
<evidence type="ECO:0000256" key="2">
    <source>
        <dbReference type="ARBA" id="ARBA00023287"/>
    </source>
</evidence>
<keyword evidence="3" id="KW-0472">Membrane</keyword>
<dbReference type="PATRIC" id="fig|1007676.4.peg.2522"/>
<evidence type="ECO:0000256" key="1">
    <source>
        <dbReference type="ARBA" id="ARBA00004241"/>
    </source>
</evidence>
<gene>
    <name evidence="4" type="ORF">ABM34_12470</name>
</gene>
<dbReference type="GO" id="GO:0009986">
    <property type="term" value="C:cell surface"/>
    <property type="evidence" value="ECO:0007669"/>
    <property type="project" value="UniProtKB-SubCell"/>
</dbReference>
<comment type="subcellular location">
    <subcellularLocation>
        <location evidence="1">Cell surface</location>
    </subcellularLocation>
</comment>
<dbReference type="RefSeq" id="WP_053084476.1">
    <property type="nucleotide sequence ID" value="NZ_CP012034.1"/>
</dbReference>
<dbReference type="InterPro" id="IPR012902">
    <property type="entry name" value="N_methyl_site"/>
</dbReference>
<dbReference type="SUPFAM" id="SSF54523">
    <property type="entry name" value="Pili subunits"/>
    <property type="match status" value="1"/>
</dbReference>
<keyword evidence="2" id="KW-0178">Competence</keyword>
<dbReference type="OrthoDB" id="2248894at2"/>